<keyword evidence="9 10" id="KW-1208">Phospholipid metabolism</keyword>
<dbReference type="RefSeq" id="WP_188607638.1">
    <property type="nucleotide sequence ID" value="NZ_BMGG01000001.1"/>
</dbReference>
<dbReference type="GO" id="GO:0051287">
    <property type="term" value="F:NAD binding"/>
    <property type="evidence" value="ECO:0007669"/>
    <property type="project" value="InterPro"/>
</dbReference>
<dbReference type="GO" id="GO:0005975">
    <property type="term" value="P:carbohydrate metabolic process"/>
    <property type="evidence" value="ECO:0007669"/>
    <property type="project" value="InterPro"/>
</dbReference>
<feature type="binding site" evidence="10">
    <location>
        <position position="254"/>
    </location>
    <ligand>
        <name>sn-glycerol 3-phosphate</name>
        <dbReference type="ChEBI" id="CHEBI:57597"/>
    </ligand>
</feature>
<evidence type="ECO:0000259" key="17">
    <source>
        <dbReference type="Pfam" id="PF07479"/>
    </source>
</evidence>
<evidence type="ECO:0000256" key="2">
    <source>
        <dbReference type="ARBA" id="ARBA00022516"/>
    </source>
</evidence>
<feature type="binding site" evidence="10">
    <location>
        <position position="255"/>
    </location>
    <ligand>
        <name>sn-glycerol 3-phosphate</name>
        <dbReference type="ChEBI" id="CHEBI:57597"/>
    </ligand>
</feature>
<keyword evidence="4 10" id="KW-0521">NADP</keyword>
<organism evidence="18 19">
    <name type="scientific">Chelatococcus reniformis</name>
    <dbReference type="NCBI Taxonomy" id="1494448"/>
    <lineage>
        <taxon>Bacteria</taxon>
        <taxon>Pseudomonadati</taxon>
        <taxon>Pseudomonadota</taxon>
        <taxon>Alphaproteobacteria</taxon>
        <taxon>Hyphomicrobiales</taxon>
        <taxon>Chelatococcaceae</taxon>
        <taxon>Chelatococcus</taxon>
    </lineage>
</organism>
<dbReference type="EMBL" id="BMGG01000001">
    <property type="protein sequence ID" value="GGC49943.1"/>
    <property type="molecule type" value="Genomic_DNA"/>
</dbReference>
<reference evidence="18" key="2">
    <citation type="submission" date="2020-09" db="EMBL/GenBank/DDBJ databases">
        <authorList>
            <person name="Sun Q."/>
            <person name="Zhou Y."/>
        </authorList>
    </citation>
    <scope>NUCLEOTIDE SEQUENCE</scope>
    <source>
        <strain evidence="18">CGMCC 1.12919</strain>
    </source>
</reference>
<keyword evidence="5 10" id="KW-0560">Oxidoreductase</keyword>
<feature type="binding site" evidence="10">
    <location>
        <position position="244"/>
    </location>
    <ligand>
        <name>sn-glycerol 3-phosphate</name>
        <dbReference type="ChEBI" id="CHEBI:57597"/>
    </ligand>
</feature>
<evidence type="ECO:0000256" key="9">
    <source>
        <dbReference type="ARBA" id="ARBA00023264"/>
    </source>
</evidence>
<feature type="binding site" evidence="10">
    <location>
        <position position="256"/>
    </location>
    <ligand>
        <name>sn-glycerol 3-phosphate</name>
        <dbReference type="ChEBI" id="CHEBI:57597"/>
    </ligand>
</feature>
<dbReference type="EC" id="1.1.1.94" evidence="10"/>
<keyword evidence="6 10" id="KW-0520">NAD</keyword>
<dbReference type="NCBIfam" id="NF000942">
    <property type="entry name" value="PRK00094.1-4"/>
    <property type="match status" value="1"/>
</dbReference>
<feature type="binding site" evidence="13">
    <location>
        <position position="140"/>
    </location>
    <ligand>
        <name>NAD(+)</name>
        <dbReference type="ChEBI" id="CHEBI:57540"/>
    </ligand>
</feature>
<dbReference type="Pfam" id="PF07479">
    <property type="entry name" value="NAD_Gly3P_dh_C"/>
    <property type="match status" value="1"/>
</dbReference>
<comment type="subcellular location">
    <subcellularLocation>
        <location evidence="10">Cytoplasm</location>
    </subcellularLocation>
</comment>
<feature type="binding site" evidence="10">
    <location>
        <position position="279"/>
    </location>
    <ligand>
        <name>NADPH</name>
        <dbReference type="ChEBI" id="CHEBI:57783"/>
    </ligand>
</feature>
<feature type="binding site" evidence="13">
    <location>
        <begin position="9"/>
        <end position="14"/>
    </location>
    <ligand>
        <name>NAD(+)</name>
        <dbReference type="ChEBI" id="CHEBI:57540"/>
    </ligand>
</feature>
<evidence type="ECO:0000313" key="18">
    <source>
        <dbReference type="EMBL" id="GGC49943.1"/>
    </source>
</evidence>
<dbReference type="AlphaFoldDB" id="A0A916X726"/>
<dbReference type="InterPro" id="IPR006109">
    <property type="entry name" value="G3P_DH_NAD-dep_C"/>
</dbReference>
<feature type="binding site" evidence="10">
    <location>
        <position position="255"/>
    </location>
    <ligand>
        <name>NADPH</name>
        <dbReference type="ChEBI" id="CHEBI:57783"/>
    </ligand>
</feature>
<evidence type="ECO:0000256" key="10">
    <source>
        <dbReference type="HAMAP-Rule" id="MF_00394"/>
    </source>
</evidence>
<dbReference type="NCBIfam" id="NF000940">
    <property type="entry name" value="PRK00094.1-2"/>
    <property type="match status" value="1"/>
</dbReference>
<feature type="domain" description="Glycerol-3-phosphate dehydrogenase NAD-dependent N-terminal" evidence="16">
    <location>
        <begin position="5"/>
        <end position="158"/>
    </location>
</feature>
<evidence type="ECO:0000259" key="16">
    <source>
        <dbReference type="Pfam" id="PF01210"/>
    </source>
</evidence>
<feature type="binding site" evidence="10">
    <location>
        <position position="140"/>
    </location>
    <ligand>
        <name>NADPH</name>
        <dbReference type="ChEBI" id="CHEBI:57783"/>
    </ligand>
</feature>
<keyword evidence="7 10" id="KW-0443">Lipid metabolism</keyword>
<dbReference type="PANTHER" id="PTHR11728:SF1">
    <property type="entry name" value="GLYCEROL-3-PHOSPHATE DEHYDROGENASE [NAD(+)] 2, CHLOROPLASTIC"/>
    <property type="match status" value="1"/>
</dbReference>
<protein>
    <recommendedName>
        <fullName evidence="10">Glycerol-3-phosphate dehydrogenase [NAD(P)+]</fullName>
        <ecNumber evidence="10">1.1.1.94</ecNumber>
    </recommendedName>
    <alternativeName>
        <fullName evidence="10">NAD(P)(+)-dependent glycerol-3-phosphate dehydrogenase</fullName>
    </alternativeName>
    <alternativeName>
        <fullName evidence="10">NAD(P)H-dependent dihydroxyacetone-phosphate reductase</fullName>
    </alternativeName>
</protein>
<keyword evidence="2 10" id="KW-0444">Lipid biosynthesis</keyword>
<dbReference type="InterPro" id="IPR006168">
    <property type="entry name" value="G3P_DH_NAD-dep"/>
</dbReference>
<dbReference type="InterPro" id="IPR013328">
    <property type="entry name" value="6PGD_dom2"/>
</dbReference>
<evidence type="ECO:0000256" key="3">
    <source>
        <dbReference type="ARBA" id="ARBA00022741"/>
    </source>
</evidence>
<evidence type="ECO:0000256" key="5">
    <source>
        <dbReference type="ARBA" id="ARBA00023002"/>
    </source>
</evidence>
<feature type="binding site" evidence="12">
    <location>
        <begin position="255"/>
        <end position="256"/>
    </location>
    <ligand>
        <name>substrate</name>
    </ligand>
</feature>
<dbReference type="PANTHER" id="PTHR11728">
    <property type="entry name" value="GLYCEROL-3-PHOSPHATE DEHYDROGENASE"/>
    <property type="match status" value="1"/>
</dbReference>
<dbReference type="GO" id="GO:0005829">
    <property type="term" value="C:cytosol"/>
    <property type="evidence" value="ECO:0007669"/>
    <property type="project" value="TreeGrafter"/>
</dbReference>
<name>A0A916X726_9HYPH</name>
<evidence type="ECO:0000256" key="4">
    <source>
        <dbReference type="ARBA" id="ARBA00022857"/>
    </source>
</evidence>
<feature type="binding site" evidence="10">
    <location>
        <position position="136"/>
    </location>
    <ligand>
        <name>sn-glycerol 3-phosphate</name>
        <dbReference type="ChEBI" id="CHEBI:57597"/>
    </ligand>
</feature>
<evidence type="ECO:0000256" key="6">
    <source>
        <dbReference type="ARBA" id="ARBA00023027"/>
    </source>
</evidence>
<dbReference type="InterPro" id="IPR011128">
    <property type="entry name" value="G3P_DH_NAD-dep_N"/>
</dbReference>
<keyword evidence="10" id="KW-0963">Cytoplasm</keyword>
<feature type="binding site" evidence="10">
    <location>
        <position position="108"/>
    </location>
    <ligand>
        <name>NADPH</name>
        <dbReference type="ChEBI" id="CHEBI:57783"/>
    </ligand>
</feature>
<dbReference type="Proteomes" id="UP000637002">
    <property type="component" value="Unassembled WGS sequence"/>
</dbReference>
<comment type="caution">
    <text evidence="10">Lacks conserved residue(s) required for the propagation of feature annotation.</text>
</comment>
<dbReference type="Gene3D" id="1.10.1040.10">
    <property type="entry name" value="N-(1-d-carboxylethyl)-l-norvaline Dehydrogenase, domain 2"/>
    <property type="match status" value="1"/>
</dbReference>
<dbReference type="GO" id="GO:0046167">
    <property type="term" value="P:glycerol-3-phosphate biosynthetic process"/>
    <property type="evidence" value="ECO:0007669"/>
    <property type="project" value="UniProtKB-UniRule"/>
</dbReference>
<feature type="binding site" evidence="10">
    <location>
        <position position="108"/>
    </location>
    <ligand>
        <name>sn-glycerol 3-phosphate</name>
        <dbReference type="ChEBI" id="CHEBI:57597"/>
    </ligand>
</feature>
<evidence type="ECO:0000256" key="13">
    <source>
        <dbReference type="PIRSR" id="PIRSR000114-3"/>
    </source>
</evidence>
<dbReference type="Pfam" id="PF01210">
    <property type="entry name" value="NAD_Gly3P_dh_N"/>
    <property type="match status" value="1"/>
</dbReference>
<dbReference type="GO" id="GO:0008654">
    <property type="term" value="P:phospholipid biosynthetic process"/>
    <property type="evidence" value="ECO:0007669"/>
    <property type="project" value="UniProtKB-KW"/>
</dbReference>
<evidence type="ECO:0000256" key="12">
    <source>
        <dbReference type="PIRSR" id="PIRSR000114-2"/>
    </source>
</evidence>
<gene>
    <name evidence="10 18" type="primary">gpsA</name>
    <name evidence="18" type="ORF">GCM10010994_06310</name>
</gene>
<sequence>MSGPLAVVGAGAWGTALANAAARAGGGRVLLWGRNPDAMAVLAATRTNERALPGVELAPEIEPTADAAAVGAASAVLLVVPAQAVRGALAGLGSVLAAPDLPIIVCAKGIERGSGAFPCDIVAELCPRAVPAVLSGPSFAADVARDLPTAVVLASAKAGLARKLAARLSGPALRVYHGTDVRGVEIGGAAKNVLAIACGIVAGRGLGESARAALVARGFAELARFARAHGARAETLMGLSGLGDLVLTCGSAQSRNFAFGEALGRGEVPATAAAGKLVEGAFTAPVLVDKAARAGVDMPIAQAVAAILDGAITVNEAVDMLMMRPLKAEA</sequence>
<evidence type="ECO:0000256" key="15">
    <source>
        <dbReference type="RuleBase" id="RU000439"/>
    </source>
</evidence>
<proteinExistence type="inferred from homology"/>
<evidence type="ECO:0000313" key="19">
    <source>
        <dbReference type="Proteomes" id="UP000637002"/>
    </source>
</evidence>
<feature type="binding site" evidence="10">
    <location>
        <position position="34"/>
    </location>
    <ligand>
        <name>NADPH</name>
        <dbReference type="ChEBI" id="CHEBI:57783"/>
    </ligand>
</feature>
<feature type="binding site" evidence="13">
    <location>
        <position position="255"/>
    </location>
    <ligand>
        <name>NAD(+)</name>
        <dbReference type="ChEBI" id="CHEBI:57540"/>
    </ligand>
</feature>
<dbReference type="SUPFAM" id="SSF48179">
    <property type="entry name" value="6-phosphogluconate dehydrogenase C-terminal domain-like"/>
    <property type="match status" value="1"/>
</dbReference>
<feature type="domain" description="Glycerol-3-phosphate dehydrogenase NAD-dependent C-terminal" evidence="17">
    <location>
        <begin position="180"/>
        <end position="318"/>
    </location>
</feature>
<accession>A0A916X726</accession>
<dbReference type="PROSITE" id="PS00957">
    <property type="entry name" value="NAD_G3PDH"/>
    <property type="match status" value="1"/>
</dbReference>
<keyword evidence="8 10" id="KW-0594">Phospholipid biosynthesis</keyword>
<evidence type="ECO:0000256" key="11">
    <source>
        <dbReference type="PIRSR" id="PIRSR000114-1"/>
    </source>
</evidence>
<dbReference type="FunFam" id="3.40.50.720:FF:000019">
    <property type="entry name" value="Glycerol-3-phosphate dehydrogenase [NAD(P)+]"/>
    <property type="match status" value="1"/>
</dbReference>
<dbReference type="Gene3D" id="3.40.50.720">
    <property type="entry name" value="NAD(P)-binding Rossmann-like Domain"/>
    <property type="match status" value="1"/>
</dbReference>
<dbReference type="HAMAP" id="MF_00394">
    <property type="entry name" value="NAD_Glyc3P_dehydrog"/>
    <property type="match status" value="1"/>
</dbReference>
<feature type="binding site" evidence="10">
    <location>
        <position position="191"/>
    </location>
    <ligand>
        <name>sn-glycerol 3-phosphate</name>
        <dbReference type="ChEBI" id="CHEBI:57597"/>
    </ligand>
</feature>
<comment type="function">
    <text evidence="10">Catalyzes the reduction of the glycolytic intermediate dihydroxyacetone phosphate (DHAP) to sn-glycerol 3-phosphate (G3P), the key precursor for phospholipid synthesis.</text>
</comment>
<dbReference type="GO" id="GO:0047952">
    <property type="term" value="F:glycerol-3-phosphate dehydrogenase [NAD(P)+] activity"/>
    <property type="evidence" value="ECO:0007669"/>
    <property type="project" value="UniProtKB-UniRule"/>
</dbReference>
<evidence type="ECO:0000256" key="14">
    <source>
        <dbReference type="RuleBase" id="RU000437"/>
    </source>
</evidence>
<dbReference type="PIRSF" id="PIRSF000114">
    <property type="entry name" value="Glycerol-3-P_dh"/>
    <property type="match status" value="1"/>
</dbReference>
<feature type="binding site" evidence="10">
    <location>
        <position position="277"/>
    </location>
    <ligand>
        <name>NADPH</name>
        <dbReference type="ChEBI" id="CHEBI:57783"/>
    </ligand>
</feature>
<feature type="binding site" evidence="13">
    <location>
        <position position="276"/>
    </location>
    <ligand>
        <name>NAD(+)</name>
        <dbReference type="ChEBI" id="CHEBI:57540"/>
    </ligand>
</feature>
<evidence type="ECO:0000256" key="1">
    <source>
        <dbReference type="ARBA" id="ARBA00011009"/>
    </source>
</evidence>
<comment type="catalytic activity">
    <reaction evidence="10 15">
        <text>sn-glycerol 3-phosphate + NADP(+) = dihydroxyacetone phosphate + NADPH + H(+)</text>
        <dbReference type="Rhea" id="RHEA:11096"/>
        <dbReference type="ChEBI" id="CHEBI:15378"/>
        <dbReference type="ChEBI" id="CHEBI:57597"/>
        <dbReference type="ChEBI" id="CHEBI:57642"/>
        <dbReference type="ChEBI" id="CHEBI:57783"/>
        <dbReference type="ChEBI" id="CHEBI:58349"/>
        <dbReference type="EC" id="1.1.1.94"/>
    </reaction>
</comment>
<feature type="binding site" evidence="12">
    <location>
        <position position="108"/>
    </location>
    <ligand>
        <name>substrate</name>
    </ligand>
</feature>
<keyword evidence="3 10" id="KW-0547">Nucleotide-binding</keyword>
<feature type="binding site" evidence="10">
    <location>
        <position position="138"/>
    </location>
    <ligand>
        <name>sn-glycerol 3-phosphate</name>
        <dbReference type="ChEBI" id="CHEBI:57597"/>
    </ligand>
</feature>
<comment type="caution">
    <text evidence="18">The sequence shown here is derived from an EMBL/GenBank/DDBJ whole genome shotgun (WGS) entry which is preliminary data.</text>
</comment>
<feature type="binding site" evidence="10">
    <location>
        <position position="13"/>
    </location>
    <ligand>
        <name>NADPH</name>
        <dbReference type="ChEBI" id="CHEBI:57783"/>
    </ligand>
</feature>
<comment type="catalytic activity">
    <reaction evidence="10">
        <text>sn-glycerol 3-phosphate + NAD(+) = dihydroxyacetone phosphate + NADH + H(+)</text>
        <dbReference type="Rhea" id="RHEA:11092"/>
        <dbReference type="ChEBI" id="CHEBI:15378"/>
        <dbReference type="ChEBI" id="CHEBI:57540"/>
        <dbReference type="ChEBI" id="CHEBI:57597"/>
        <dbReference type="ChEBI" id="CHEBI:57642"/>
        <dbReference type="ChEBI" id="CHEBI:57945"/>
        <dbReference type="EC" id="1.1.1.94"/>
    </reaction>
</comment>
<keyword evidence="19" id="KW-1185">Reference proteome</keyword>
<evidence type="ECO:0000256" key="8">
    <source>
        <dbReference type="ARBA" id="ARBA00023209"/>
    </source>
</evidence>
<dbReference type="InterPro" id="IPR036291">
    <property type="entry name" value="NAD(P)-bd_dom_sf"/>
</dbReference>
<reference evidence="18" key="1">
    <citation type="journal article" date="2014" name="Int. J. Syst. Evol. Microbiol.">
        <title>Complete genome sequence of Corynebacterium casei LMG S-19264T (=DSM 44701T), isolated from a smear-ripened cheese.</title>
        <authorList>
            <consortium name="US DOE Joint Genome Institute (JGI-PGF)"/>
            <person name="Walter F."/>
            <person name="Albersmeier A."/>
            <person name="Kalinowski J."/>
            <person name="Ruckert C."/>
        </authorList>
    </citation>
    <scope>NUCLEOTIDE SEQUENCE</scope>
    <source>
        <strain evidence="18">CGMCC 1.12919</strain>
    </source>
</reference>
<dbReference type="GO" id="GO:0006650">
    <property type="term" value="P:glycerophospholipid metabolic process"/>
    <property type="evidence" value="ECO:0007669"/>
    <property type="project" value="UniProtKB-UniRule"/>
</dbReference>
<dbReference type="SUPFAM" id="SSF51735">
    <property type="entry name" value="NAD(P)-binding Rossmann-fold domains"/>
    <property type="match status" value="1"/>
</dbReference>
<comment type="similarity">
    <text evidence="1 10 14">Belongs to the NAD-dependent glycerol-3-phosphate dehydrogenase family.</text>
</comment>
<dbReference type="PRINTS" id="PR00077">
    <property type="entry name" value="GPDHDRGNASE"/>
</dbReference>
<dbReference type="InterPro" id="IPR008927">
    <property type="entry name" value="6-PGluconate_DH-like_C_sf"/>
</dbReference>
<feature type="active site" description="Proton acceptor" evidence="10 11">
    <location>
        <position position="191"/>
    </location>
</feature>
<evidence type="ECO:0000256" key="7">
    <source>
        <dbReference type="ARBA" id="ARBA00023098"/>
    </source>
</evidence>
<dbReference type="GO" id="GO:0046168">
    <property type="term" value="P:glycerol-3-phosphate catabolic process"/>
    <property type="evidence" value="ECO:0007669"/>
    <property type="project" value="InterPro"/>
</dbReference>
<comment type="pathway">
    <text evidence="10">Membrane lipid metabolism; glycerophospholipid metabolism.</text>
</comment>